<dbReference type="RefSeq" id="WP_195514670.1">
    <property type="nucleotide sequence ID" value="NZ_JACJLL010000025.1"/>
</dbReference>
<dbReference type="EMBL" id="JACJLL010000025">
    <property type="protein sequence ID" value="MBM6818838.1"/>
    <property type="molecule type" value="Genomic_DNA"/>
</dbReference>
<feature type="chain" id="PRO_5047093298" evidence="1">
    <location>
        <begin position="22"/>
        <end position="558"/>
    </location>
</feature>
<dbReference type="Pfam" id="PF13416">
    <property type="entry name" value="SBP_bac_8"/>
    <property type="match status" value="1"/>
</dbReference>
<gene>
    <name evidence="2" type="ORF">H6A19_05735</name>
</gene>
<protein>
    <submittedName>
        <fullName evidence="2">Extracellular solute-binding protein</fullName>
    </submittedName>
</protein>
<keyword evidence="1" id="KW-0732">Signal</keyword>
<evidence type="ECO:0000313" key="3">
    <source>
        <dbReference type="Proteomes" id="UP000767334"/>
    </source>
</evidence>
<evidence type="ECO:0000256" key="1">
    <source>
        <dbReference type="SAM" id="SignalP"/>
    </source>
</evidence>
<proteinExistence type="predicted"/>
<sequence length="558" mass="61936">MKKRKLLSLVMAITLTVTSFVGCGKKSEEASSDTPILDGMDKTPITLTFFNCDLNEDWDFTDEVAKKITELTGVTLEITHPVAGDTQAIPLMIASGEYPDLIYAKGDTGKLIDAGAIIKLDDMIEEKGENLKALYGDQLDRLKASADDPSIYTVGTYGVSAEVYEPGGTLQIQHDVLKELGYPEINTIYDYEEAIKSYIEANPTTEDGQQRIGLSLMASDWRWLITTGNIASAALGIPDDGQFKVDDETGETTYKFTLPEIKEYFQWLNHMNDIGLLDPESFTQKEDTYKAKISSGRVVGLSDAAWDYSDAEKTLLSEGNAGSTYARLPVTVSEEYKDQSLKNYGFGGGWGIAISESCENKERAFEFLDWMASDEAQVLLNWGIEGEHYTVEDGKRVVKPEVQEQKNTDPDFSKKTGIGAYVYPFPQRGVGAVDSTGNSYTTTTIENVIANYNDAQKETLAGYGIDDFTEMFPSSEELGISKHGQVWQYTIPSDSDISIIQQKCDDYIQQAVTQAILGKPEDFDKAWDEIQATLKSYGVDSLNEQMTNLTKERLELWN</sequence>
<dbReference type="PANTHER" id="PTHR43649:SF12">
    <property type="entry name" value="DIACETYLCHITOBIOSE BINDING PROTEIN DASA"/>
    <property type="match status" value="1"/>
</dbReference>
<dbReference type="InterPro" id="IPR006059">
    <property type="entry name" value="SBP"/>
</dbReference>
<reference evidence="2 3" key="1">
    <citation type="journal article" date="2021" name="Sci. Rep.">
        <title>The distribution of antibiotic resistance genes in chicken gut microbiota commensals.</title>
        <authorList>
            <person name="Juricova H."/>
            <person name="Matiasovicova J."/>
            <person name="Kubasova T."/>
            <person name="Cejkova D."/>
            <person name="Rychlik I."/>
        </authorList>
    </citation>
    <scope>NUCLEOTIDE SEQUENCE [LARGE SCALE GENOMIC DNA]</scope>
    <source>
        <strain evidence="2 3">An435</strain>
    </source>
</reference>
<accession>A0ABS2FFX1</accession>
<evidence type="ECO:0000313" key="2">
    <source>
        <dbReference type="EMBL" id="MBM6818838.1"/>
    </source>
</evidence>
<dbReference type="SUPFAM" id="SSF53850">
    <property type="entry name" value="Periplasmic binding protein-like II"/>
    <property type="match status" value="1"/>
</dbReference>
<keyword evidence="3" id="KW-1185">Reference proteome</keyword>
<dbReference type="Gene3D" id="3.40.190.10">
    <property type="entry name" value="Periplasmic binding protein-like II"/>
    <property type="match status" value="2"/>
</dbReference>
<dbReference type="PROSITE" id="PS51257">
    <property type="entry name" value="PROKAR_LIPOPROTEIN"/>
    <property type="match status" value="1"/>
</dbReference>
<dbReference type="CDD" id="cd13582">
    <property type="entry name" value="PBP2_AlgQ_like_3"/>
    <property type="match status" value="1"/>
</dbReference>
<comment type="caution">
    <text evidence="2">The sequence shown here is derived from an EMBL/GenBank/DDBJ whole genome shotgun (WGS) entry which is preliminary data.</text>
</comment>
<dbReference type="InterPro" id="IPR050490">
    <property type="entry name" value="Bact_solute-bd_prot1"/>
</dbReference>
<dbReference type="PANTHER" id="PTHR43649">
    <property type="entry name" value="ARABINOSE-BINDING PROTEIN-RELATED"/>
    <property type="match status" value="1"/>
</dbReference>
<organism evidence="2 3">
    <name type="scientific">Clostridium saudiense</name>
    <dbReference type="NCBI Taxonomy" id="1414720"/>
    <lineage>
        <taxon>Bacteria</taxon>
        <taxon>Bacillati</taxon>
        <taxon>Bacillota</taxon>
        <taxon>Clostridia</taxon>
        <taxon>Eubacteriales</taxon>
        <taxon>Clostridiaceae</taxon>
        <taxon>Clostridium</taxon>
    </lineage>
</organism>
<name>A0ABS2FFX1_9CLOT</name>
<dbReference type="Proteomes" id="UP000767334">
    <property type="component" value="Unassembled WGS sequence"/>
</dbReference>
<feature type="signal peptide" evidence="1">
    <location>
        <begin position="1"/>
        <end position="21"/>
    </location>
</feature>